<evidence type="ECO:0000313" key="9">
    <source>
        <dbReference type="Proteomes" id="UP000199256"/>
    </source>
</evidence>
<dbReference type="InterPro" id="IPR007060">
    <property type="entry name" value="FtsL/DivIC"/>
</dbReference>
<evidence type="ECO:0000256" key="3">
    <source>
        <dbReference type="ARBA" id="ARBA00022692"/>
    </source>
</evidence>
<protein>
    <recommendedName>
        <fullName evidence="7">Cell division protein FtsB</fullName>
    </recommendedName>
</protein>
<keyword evidence="9" id="KW-1185">Reference proteome</keyword>
<evidence type="ECO:0000256" key="1">
    <source>
        <dbReference type="ARBA" id="ARBA00022475"/>
    </source>
</evidence>
<dbReference type="Proteomes" id="UP000199256">
    <property type="component" value="Unassembled WGS sequence"/>
</dbReference>
<sequence>MKWLTVLLLVLLVGLQYKLWFGEGNPPEVWQLRETLEAQKAENQQLRSRNEALEAEVIDLKTGLDAIEERARRELGMIGEDEVFFQVVDRDRFPEYR</sequence>
<evidence type="ECO:0000256" key="4">
    <source>
        <dbReference type="ARBA" id="ARBA00022989"/>
    </source>
</evidence>
<feature type="topological domain" description="Periplasmic" evidence="7">
    <location>
        <begin position="22"/>
        <end position="97"/>
    </location>
</feature>
<dbReference type="EMBL" id="FOAA01000006">
    <property type="protein sequence ID" value="SEK90126.1"/>
    <property type="molecule type" value="Genomic_DNA"/>
</dbReference>
<keyword evidence="7" id="KW-0997">Cell inner membrane</keyword>
<comment type="subunit">
    <text evidence="7">Part of a complex composed of FtsB, FtsL and FtsQ.</text>
</comment>
<dbReference type="Pfam" id="PF04977">
    <property type="entry name" value="DivIC"/>
    <property type="match status" value="1"/>
</dbReference>
<dbReference type="NCBIfam" id="NF002058">
    <property type="entry name" value="PRK00888.1"/>
    <property type="match status" value="1"/>
</dbReference>
<organism evidence="8 9">
    <name type="scientific">Ectothiorhodospira marina</name>
    <dbReference type="NCBI Taxonomy" id="1396821"/>
    <lineage>
        <taxon>Bacteria</taxon>
        <taxon>Pseudomonadati</taxon>
        <taxon>Pseudomonadota</taxon>
        <taxon>Gammaproteobacteria</taxon>
        <taxon>Chromatiales</taxon>
        <taxon>Ectothiorhodospiraceae</taxon>
        <taxon>Ectothiorhodospira</taxon>
    </lineage>
</organism>
<evidence type="ECO:0000256" key="5">
    <source>
        <dbReference type="ARBA" id="ARBA00023136"/>
    </source>
</evidence>
<dbReference type="OrthoDB" id="7061211at2"/>
<keyword evidence="3 7" id="KW-0812">Transmembrane</keyword>
<dbReference type="STRING" id="1396821.SAMN05444515_106111"/>
<keyword evidence="6 7" id="KW-0131">Cell cycle</keyword>
<evidence type="ECO:0000256" key="6">
    <source>
        <dbReference type="ARBA" id="ARBA00023306"/>
    </source>
</evidence>
<proteinExistence type="inferred from homology"/>
<feature type="coiled-coil region" evidence="7">
    <location>
        <begin position="29"/>
        <end position="70"/>
    </location>
</feature>
<reference evidence="9" key="1">
    <citation type="submission" date="2016-10" db="EMBL/GenBank/DDBJ databases">
        <authorList>
            <person name="Varghese N."/>
            <person name="Submissions S."/>
        </authorList>
    </citation>
    <scope>NUCLEOTIDE SEQUENCE [LARGE SCALE GENOMIC DNA]</scope>
    <source>
        <strain evidence="9">DSM 241</strain>
    </source>
</reference>
<accession>A0A1H7KUH4</accession>
<name>A0A1H7KUH4_9GAMM</name>
<comment type="similarity">
    <text evidence="7">Belongs to the FtsB family.</text>
</comment>
<dbReference type="RefSeq" id="WP_090252800.1">
    <property type="nucleotide sequence ID" value="NZ_FOAA01000006.1"/>
</dbReference>
<evidence type="ECO:0000256" key="7">
    <source>
        <dbReference type="HAMAP-Rule" id="MF_00599"/>
    </source>
</evidence>
<dbReference type="GO" id="GO:0032153">
    <property type="term" value="C:cell division site"/>
    <property type="evidence" value="ECO:0007669"/>
    <property type="project" value="UniProtKB-UniRule"/>
</dbReference>
<keyword evidence="5 7" id="KW-0472">Membrane</keyword>
<dbReference type="GO" id="GO:0030428">
    <property type="term" value="C:cell septum"/>
    <property type="evidence" value="ECO:0007669"/>
    <property type="project" value="TreeGrafter"/>
</dbReference>
<feature type="topological domain" description="Cytoplasmic" evidence="7">
    <location>
        <begin position="1"/>
        <end position="3"/>
    </location>
</feature>
<gene>
    <name evidence="7" type="primary">ftsB</name>
    <name evidence="8" type="ORF">SAMN05444515_106111</name>
</gene>
<comment type="subcellular location">
    <subcellularLocation>
        <location evidence="7">Cell inner membrane</location>
        <topology evidence="7">Single-pass type II membrane protein</topology>
    </subcellularLocation>
    <text evidence="7">Localizes to the division septum.</text>
</comment>
<dbReference type="GO" id="GO:0043093">
    <property type="term" value="P:FtsZ-dependent cytokinesis"/>
    <property type="evidence" value="ECO:0007669"/>
    <property type="project" value="UniProtKB-UniRule"/>
</dbReference>
<evidence type="ECO:0000313" key="8">
    <source>
        <dbReference type="EMBL" id="SEK90126.1"/>
    </source>
</evidence>
<dbReference type="AlphaFoldDB" id="A0A1H7KUH4"/>
<dbReference type="HAMAP" id="MF_00599">
    <property type="entry name" value="FtsB"/>
    <property type="match status" value="1"/>
</dbReference>
<dbReference type="InterPro" id="IPR023081">
    <property type="entry name" value="Cell_div_FtsB"/>
</dbReference>
<evidence type="ECO:0000256" key="2">
    <source>
        <dbReference type="ARBA" id="ARBA00022618"/>
    </source>
</evidence>
<dbReference type="PANTHER" id="PTHR37485:SF1">
    <property type="entry name" value="CELL DIVISION PROTEIN FTSB"/>
    <property type="match status" value="1"/>
</dbReference>
<dbReference type="PANTHER" id="PTHR37485">
    <property type="entry name" value="CELL DIVISION PROTEIN FTSB"/>
    <property type="match status" value="1"/>
</dbReference>
<keyword evidence="1 7" id="KW-1003">Cell membrane</keyword>
<comment type="function">
    <text evidence="7">Essential cell division protein. May link together the upstream cell division proteins, which are predominantly cytoplasmic, with the downstream cell division proteins, which are predominantly periplasmic.</text>
</comment>
<keyword evidence="7" id="KW-0175">Coiled coil</keyword>
<keyword evidence="4 7" id="KW-1133">Transmembrane helix</keyword>
<keyword evidence="2 7" id="KW-0132">Cell division</keyword>
<dbReference type="GO" id="GO:0005886">
    <property type="term" value="C:plasma membrane"/>
    <property type="evidence" value="ECO:0007669"/>
    <property type="project" value="UniProtKB-SubCell"/>
</dbReference>